<evidence type="ECO:0000313" key="5">
    <source>
        <dbReference type="Proteomes" id="UP001174694"/>
    </source>
</evidence>
<feature type="domain" description="F-box" evidence="3">
    <location>
        <begin position="69"/>
        <end position="114"/>
    </location>
</feature>
<dbReference type="Proteomes" id="UP001174694">
    <property type="component" value="Unassembled WGS sequence"/>
</dbReference>
<dbReference type="SUPFAM" id="SSF81383">
    <property type="entry name" value="F-box domain"/>
    <property type="match status" value="1"/>
</dbReference>
<feature type="transmembrane region" description="Helical" evidence="2">
    <location>
        <begin position="305"/>
        <end position="322"/>
    </location>
</feature>
<dbReference type="PROSITE" id="PS50181">
    <property type="entry name" value="FBOX"/>
    <property type="match status" value="1"/>
</dbReference>
<keyword evidence="2" id="KW-0472">Membrane</keyword>
<dbReference type="InterPro" id="IPR001810">
    <property type="entry name" value="F-box_dom"/>
</dbReference>
<dbReference type="Pfam" id="PF12937">
    <property type="entry name" value="F-box-like"/>
    <property type="match status" value="1"/>
</dbReference>
<proteinExistence type="predicted"/>
<evidence type="ECO:0000259" key="3">
    <source>
        <dbReference type="PROSITE" id="PS50181"/>
    </source>
</evidence>
<keyword evidence="2" id="KW-1133">Transmembrane helix</keyword>
<feature type="region of interest" description="Disordered" evidence="1">
    <location>
        <begin position="1"/>
        <end position="34"/>
    </location>
</feature>
<gene>
    <name evidence="4" type="ORF">NKR23_g6472</name>
</gene>
<name>A0AA38RNT2_9PEZI</name>
<dbReference type="InterPro" id="IPR036047">
    <property type="entry name" value="F-box-like_dom_sf"/>
</dbReference>
<dbReference type="EMBL" id="JANBVO010000019">
    <property type="protein sequence ID" value="KAJ9143314.1"/>
    <property type="molecule type" value="Genomic_DNA"/>
</dbReference>
<sequence>MKGEQHSKPPPLQHMSRAVSVVSHSSPPPPSHDLEVRENIVFANVQGATEADSQPTHNGDNGAKVAEQHRALLNLPPEILLLIIRQLGLSDVVNLRRVSKRLRMLASPQIVRSLHTSEGTDFDALLESHCSTCMRHLHRGTNRLRTTPSTPGYPLSSLGHTLLRPGLKVQLGDYEEYWVCGWCGWPVLPQQQKVLPHRECFHGKCYRAYDRYVLLFLLLGLVQFTIGVVAAALVWSFFRKDALVFWPTTVNFILQWMMLFMLLFRGIFGAMYGRALFIETTMLCLWIGPLYSISQEDYPGDSGHISRSTVALVCFIGINMMFRFLNVLGNVLLCCDYDITSRYVPGLSSRQRAGNKWASALVLWTYPEVAKQEFPRRNSTQFSLLSCLLFIIAPCLA</sequence>
<comment type="caution">
    <text evidence="4">The sequence shown here is derived from an EMBL/GenBank/DDBJ whole genome shotgun (WGS) entry which is preliminary data.</text>
</comment>
<protein>
    <recommendedName>
        <fullName evidence="3">F-box domain-containing protein</fullName>
    </recommendedName>
</protein>
<evidence type="ECO:0000313" key="4">
    <source>
        <dbReference type="EMBL" id="KAJ9143314.1"/>
    </source>
</evidence>
<evidence type="ECO:0000256" key="2">
    <source>
        <dbReference type="SAM" id="Phobius"/>
    </source>
</evidence>
<keyword evidence="5" id="KW-1185">Reference proteome</keyword>
<keyword evidence="2" id="KW-0812">Transmembrane</keyword>
<feature type="transmembrane region" description="Helical" evidence="2">
    <location>
        <begin position="212"/>
        <end position="238"/>
    </location>
</feature>
<accession>A0AA38RNT2</accession>
<feature type="transmembrane region" description="Helical" evidence="2">
    <location>
        <begin position="244"/>
        <end position="264"/>
    </location>
</feature>
<dbReference type="SMART" id="SM00256">
    <property type="entry name" value="FBOX"/>
    <property type="match status" value="1"/>
</dbReference>
<evidence type="ECO:0000256" key="1">
    <source>
        <dbReference type="SAM" id="MobiDB-lite"/>
    </source>
</evidence>
<reference evidence="4" key="1">
    <citation type="submission" date="2022-07" db="EMBL/GenBank/DDBJ databases">
        <title>Fungi with potential for degradation of polypropylene.</title>
        <authorList>
            <person name="Gostincar C."/>
        </authorList>
    </citation>
    <scope>NUCLEOTIDE SEQUENCE</scope>
    <source>
        <strain evidence="4">EXF-13308</strain>
    </source>
</reference>
<dbReference type="AlphaFoldDB" id="A0AA38RNT2"/>
<feature type="transmembrane region" description="Helical" evidence="2">
    <location>
        <begin position="276"/>
        <end position="293"/>
    </location>
</feature>
<organism evidence="4 5">
    <name type="scientific">Pleurostoma richardsiae</name>
    <dbReference type="NCBI Taxonomy" id="41990"/>
    <lineage>
        <taxon>Eukaryota</taxon>
        <taxon>Fungi</taxon>
        <taxon>Dikarya</taxon>
        <taxon>Ascomycota</taxon>
        <taxon>Pezizomycotina</taxon>
        <taxon>Sordariomycetes</taxon>
        <taxon>Sordariomycetidae</taxon>
        <taxon>Calosphaeriales</taxon>
        <taxon>Pleurostomataceae</taxon>
        <taxon>Pleurostoma</taxon>
    </lineage>
</organism>